<gene>
    <name evidence="4" type="ORF">Y1Q_0023662</name>
</gene>
<feature type="region of interest" description="Disordered" evidence="1">
    <location>
        <begin position="1"/>
        <end position="119"/>
    </location>
</feature>
<dbReference type="Pfam" id="PF01352">
    <property type="entry name" value="KRAB"/>
    <property type="match status" value="1"/>
</dbReference>
<accession>A0A151P1W8</accession>
<dbReference type="Proteomes" id="UP000050525">
    <property type="component" value="Unassembled WGS sequence"/>
</dbReference>
<dbReference type="PROSITE" id="PS50806">
    <property type="entry name" value="KRAB_RELATED"/>
    <property type="match status" value="1"/>
</dbReference>
<dbReference type="Gene3D" id="6.10.140.140">
    <property type="match status" value="1"/>
</dbReference>
<feature type="compositionally biased region" description="Low complexity" evidence="1">
    <location>
        <begin position="93"/>
        <end position="119"/>
    </location>
</feature>
<evidence type="ECO:0000256" key="1">
    <source>
        <dbReference type="SAM" id="MobiDB-lite"/>
    </source>
</evidence>
<proteinExistence type="predicted"/>
<dbReference type="PANTHER" id="PTHR23232">
    <property type="entry name" value="KRAB DOMAIN C2H2 ZINC FINGER"/>
    <property type="match status" value="1"/>
</dbReference>
<feature type="domain" description="KRAB-related" evidence="3">
    <location>
        <begin position="125"/>
        <end position="181"/>
    </location>
</feature>
<dbReference type="CDD" id="cd07765">
    <property type="entry name" value="KRAB_A-box"/>
    <property type="match status" value="1"/>
</dbReference>
<comment type="caution">
    <text evidence="4">The sequence shown here is derived from an EMBL/GenBank/DDBJ whole genome shotgun (WGS) entry which is preliminary data.</text>
</comment>
<dbReference type="PANTHER" id="PTHR23232:SF142">
    <property type="entry name" value="GASTRULA ZINC FINGER PROTEIN XLCGF57.1-LIKE-RELATED"/>
    <property type="match status" value="1"/>
</dbReference>
<reference evidence="4 5" key="1">
    <citation type="journal article" date="2012" name="Genome Biol.">
        <title>Sequencing three crocodilian genomes to illuminate the evolution of archosaurs and amniotes.</title>
        <authorList>
            <person name="St John J.A."/>
            <person name="Braun E.L."/>
            <person name="Isberg S.R."/>
            <person name="Miles L.G."/>
            <person name="Chong A.Y."/>
            <person name="Gongora J."/>
            <person name="Dalzell P."/>
            <person name="Moran C."/>
            <person name="Bed'hom B."/>
            <person name="Abzhanov A."/>
            <person name="Burgess S.C."/>
            <person name="Cooksey A.M."/>
            <person name="Castoe T.A."/>
            <person name="Crawford N.G."/>
            <person name="Densmore L.D."/>
            <person name="Drew J.C."/>
            <person name="Edwards S.V."/>
            <person name="Faircloth B.C."/>
            <person name="Fujita M.K."/>
            <person name="Greenwold M.J."/>
            <person name="Hoffmann F.G."/>
            <person name="Howard J.M."/>
            <person name="Iguchi T."/>
            <person name="Janes D.E."/>
            <person name="Khan S.Y."/>
            <person name="Kohno S."/>
            <person name="de Koning A.J."/>
            <person name="Lance S.L."/>
            <person name="McCarthy F.M."/>
            <person name="McCormack J.E."/>
            <person name="Merchant M.E."/>
            <person name="Peterson D.G."/>
            <person name="Pollock D.D."/>
            <person name="Pourmand N."/>
            <person name="Raney B.J."/>
            <person name="Roessler K.A."/>
            <person name="Sanford J.R."/>
            <person name="Sawyer R.H."/>
            <person name="Schmidt C.J."/>
            <person name="Triplett E.W."/>
            <person name="Tuberville T.D."/>
            <person name="Venegas-Anaya M."/>
            <person name="Howard J.T."/>
            <person name="Jarvis E.D."/>
            <person name="Guillette L.J.Jr."/>
            <person name="Glenn T.C."/>
            <person name="Green R.E."/>
            <person name="Ray D.A."/>
        </authorList>
    </citation>
    <scope>NUCLEOTIDE SEQUENCE [LARGE SCALE GENOMIC DNA]</scope>
    <source>
        <strain evidence="4">KSC_2009_1</strain>
    </source>
</reference>
<evidence type="ECO:0000313" key="5">
    <source>
        <dbReference type="Proteomes" id="UP000050525"/>
    </source>
</evidence>
<dbReference type="STRING" id="8496.A0A151P1W8"/>
<keyword evidence="5" id="KW-1185">Reference proteome</keyword>
<dbReference type="AlphaFoldDB" id="A0A151P1W8"/>
<protein>
    <submittedName>
        <fullName evidence="4">Uncharacterized protein</fullName>
    </submittedName>
</protein>
<dbReference type="PROSITE" id="PS50805">
    <property type="entry name" value="KRAB"/>
    <property type="match status" value="1"/>
</dbReference>
<dbReference type="SUPFAM" id="SSF109640">
    <property type="entry name" value="KRAB domain (Kruppel-associated box)"/>
    <property type="match status" value="1"/>
</dbReference>
<dbReference type="SMART" id="SM00349">
    <property type="entry name" value="KRAB"/>
    <property type="match status" value="1"/>
</dbReference>
<sequence>MVKVEEAASHEMQPCGALQQPGDPWPEQARAQTAEVPLEEAAQRDNARSQDQPPRSLREEPMPGPESAAGTMSKAHQQPPEEGDANLELPRTSSGRLGERGSLSPEPSKLQQGQGKLAKQVETTELQEAFEDVAVYFTREEWELLEDAQKGLYRDQMLRNWRALVSLGKVFSGFSPQPCQR</sequence>
<dbReference type="InterPro" id="IPR003655">
    <property type="entry name" value="aKRAB"/>
</dbReference>
<dbReference type="EMBL" id="AKHW03001241">
    <property type="protein sequence ID" value="KYO43071.1"/>
    <property type="molecule type" value="Genomic_DNA"/>
</dbReference>
<organism evidence="4 5">
    <name type="scientific">Alligator mississippiensis</name>
    <name type="common">American alligator</name>
    <dbReference type="NCBI Taxonomy" id="8496"/>
    <lineage>
        <taxon>Eukaryota</taxon>
        <taxon>Metazoa</taxon>
        <taxon>Chordata</taxon>
        <taxon>Craniata</taxon>
        <taxon>Vertebrata</taxon>
        <taxon>Euteleostomi</taxon>
        <taxon>Archelosauria</taxon>
        <taxon>Archosauria</taxon>
        <taxon>Crocodylia</taxon>
        <taxon>Alligatoridae</taxon>
        <taxon>Alligatorinae</taxon>
        <taxon>Alligator</taxon>
    </lineage>
</organism>
<dbReference type="InterPro" id="IPR001909">
    <property type="entry name" value="KRAB"/>
</dbReference>
<evidence type="ECO:0000259" key="2">
    <source>
        <dbReference type="PROSITE" id="PS50805"/>
    </source>
</evidence>
<name>A0A151P1W8_ALLMI</name>
<dbReference type="GO" id="GO:0006355">
    <property type="term" value="P:regulation of DNA-templated transcription"/>
    <property type="evidence" value="ECO:0007669"/>
    <property type="project" value="InterPro"/>
</dbReference>
<evidence type="ECO:0000259" key="3">
    <source>
        <dbReference type="PROSITE" id="PS50806"/>
    </source>
</evidence>
<dbReference type="InterPro" id="IPR036051">
    <property type="entry name" value="KRAB_dom_sf"/>
</dbReference>
<feature type="domain" description="KRAB" evidence="2">
    <location>
        <begin position="128"/>
        <end position="181"/>
    </location>
</feature>
<dbReference type="InterPro" id="IPR050169">
    <property type="entry name" value="Krueppel_C2H2_ZnF"/>
</dbReference>
<evidence type="ECO:0000313" key="4">
    <source>
        <dbReference type="EMBL" id="KYO43071.1"/>
    </source>
</evidence>